<accession>A0A1H4GM78</accession>
<dbReference type="RefSeq" id="WP_093046121.1">
    <property type="nucleotide sequence ID" value="NZ_FNQR01000016.1"/>
</dbReference>
<proteinExistence type="predicted"/>
<evidence type="ECO:0008006" key="3">
    <source>
        <dbReference type="Google" id="ProtNLM"/>
    </source>
</evidence>
<dbReference type="NCBIfam" id="NF006168">
    <property type="entry name" value="PRK08309.1"/>
    <property type="match status" value="1"/>
</dbReference>
<dbReference type="AlphaFoldDB" id="A0A1H4GM78"/>
<gene>
    <name evidence="1" type="ORF">SAMN05421743_11696</name>
</gene>
<dbReference type="Gene3D" id="3.40.50.720">
    <property type="entry name" value="NAD(P)-binding Rossmann-like Domain"/>
    <property type="match status" value="1"/>
</dbReference>
<organism evidence="1 2">
    <name type="scientific">Thalassobacillus cyri</name>
    <dbReference type="NCBI Taxonomy" id="571932"/>
    <lineage>
        <taxon>Bacteria</taxon>
        <taxon>Bacillati</taxon>
        <taxon>Bacillota</taxon>
        <taxon>Bacilli</taxon>
        <taxon>Bacillales</taxon>
        <taxon>Bacillaceae</taxon>
        <taxon>Thalassobacillus</taxon>
    </lineage>
</organism>
<dbReference type="InterPro" id="IPR036291">
    <property type="entry name" value="NAD(P)-bd_dom_sf"/>
</dbReference>
<reference evidence="1 2" key="1">
    <citation type="submission" date="2016-10" db="EMBL/GenBank/DDBJ databases">
        <authorList>
            <person name="de Groot N.N."/>
        </authorList>
    </citation>
    <scope>NUCLEOTIDE SEQUENCE [LARGE SCALE GENOMIC DNA]</scope>
    <source>
        <strain evidence="1 2">CCM7597</strain>
    </source>
</reference>
<evidence type="ECO:0000313" key="2">
    <source>
        <dbReference type="Proteomes" id="UP000198584"/>
    </source>
</evidence>
<dbReference type="OrthoDB" id="7922774at2"/>
<keyword evidence="2" id="KW-1185">Reference proteome</keyword>
<sequence length="182" mass="20773">MKHGLVVGGTGMLAKTTIWLADNGYHVSVLARNQRKTDKLLEQSRHREQLTPVLVDYNNHEVWKQRLRENFERNGNPRLVVAWIHSDAEKARKIIIQEVSKTSIPFDLYIILGSSSNREVVRQNTAVPEHCTLHIVQLGFVVENNGSRWLTHDDIAGGVIEAIKHEKIEHIVGALEPWNLRP</sequence>
<dbReference type="Proteomes" id="UP000198584">
    <property type="component" value="Unassembled WGS sequence"/>
</dbReference>
<dbReference type="SUPFAM" id="SSF51735">
    <property type="entry name" value="NAD(P)-binding Rossmann-fold domains"/>
    <property type="match status" value="1"/>
</dbReference>
<dbReference type="EMBL" id="FNQR01000016">
    <property type="protein sequence ID" value="SEB10110.1"/>
    <property type="molecule type" value="Genomic_DNA"/>
</dbReference>
<name>A0A1H4GM78_9BACI</name>
<protein>
    <recommendedName>
        <fullName evidence="3">Short chain dehydrogenase</fullName>
    </recommendedName>
</protein>
<evidence type="ECO:0000313" key="1">
    <source>
        <dbReference type="EMBL" id="SEB10110.1"/>
    </source>
</evidence>
<dbReference type="STRING" id="571932.SAMN05421743_11696"/>